<reference evidence="2" key="2">
    <citation type="submission" date="2021-09" db="EMBL/GenBank/DDBJ databases">
        <authorList>
            <person name="Jia N."/>
            <person name="Wang J."/>
            <person name="Shi W."/>
            <person name="Du L."/>
            <person name="Sun Y."/>
            <person name="Zhan W."/>
            <person name="Jiang J."/>
            <person name="Wang Q."/>
            <person name="Zhang B."/>
            <person name="Ji P."/>
            <person name="Sakyi L.B."/>
            <person name="Cui X."/>
            <person name="Yuan T."/>
            <person name="Jiang B."/>
            <person name="Yang W."/>
            <person name="Lam T.T.-Y."/>
            <person name="Chang Q."/>
            <person name="Ding S."/>
            <person name="Wang X."/>
            <person name="Zhu J."/>
            <person name="Ruan X."/>
            <person name="Zhao L."/>
            <person name="Wei J."/>
            <person name="Que T."/>
            <person name="Du C."/>
            <person name="Cheng J."/>
            <person name="Dai P."/>
            <person name="Han X."/>
            <person name="Huang E."/>
            <person name="Gao Y."/>
            <person name="Liu J."/>
            <person name="Shao H."/>
            <person name="Ye R."/>
            <person name="Li L."/>
            <person name="Wei W."/>
            <person name="Wang X."/>
            <person name="Wang C."/>
            <person name="Huo Q."/>
            <person name="Li W."/>
            <person name="Guo W."/>
            <person name="Chen H."/>
            <person name="Chen S."/>
            <person name="Zhou L."/>
            <person name="Zhou L."/>
            <person name="Ni X."/>
            <person name="Tian J."/>
            <person name="Zhou Y."/>
            <person name="Sheng Y."/>
            <person name="Liu T."/>
            <person name="Pan Y."/>
            <person name="Xia L."/>
            <person name="Li J."/>
            <person name="Zhao F."/>
            <person name="Cao W."/>
        </authorList>
    </citation>
    <scope>NUCLEOTIDE SEQUENCE</scope>
    <source>
        <strain evidence="2">Rmic-2018</strain>
        <tissue evidence="2">Larvae</tissue>
    </source>
</reference>
<protein>
    <submittedName>
        <fullName evidence="2">Uncharacterized protein</fullName>
    </submittedName>
</protein>
<dbReference type="Proteomes" id="UP000821866">
    <property type="component" value="Chromosome 9"/>
</dbReference>
<dbReference type="EMBL" id="JABSTU010000011">
    <property type="protein sequence ID" value="KAH8010211.1"/>
    <property type="molecule type" value="Genomic_DNA"/>
</dbReference>
<accession>A0A9J6D832</accession>
<gene>
    <name evidence="2" type="ORF">HPB51_026263</name>
</gene>
<comment type="caution">
    <text evidence="2">The sequence shown here is derived from an EMBL/GenBank/DDBJ whole genome shotgun (WGS) entry which is preliminary data.</text>
</comment>
<sequence length="196" mass="20618">MLRPILLGAIARPGSTFSKQKACLTVESGSVRSRSSRPYNWITRKPSASLASPGLTSPSATMLGIQMKDLGAWSGTDRACDTCAGHDDDTNANLSVLRGTPPVYRSYASRAATSNVTPGRDPQSEGRRTAMNTSGSRMTNVSSSSGNPNLSPAFPDQRLSRPGKGKQVSGVCLCLGENDSTTTHHFDSLRGGASVE</sequence>
<reference evidence="2" key="1">
    <citation type="journal article" date="2020" name="Cell">
        <title>Large-Scale Comparative Analyses of Tick Genomes Elucidate Their Genetic Diversity and Vector Capacities.</title>
        <authorList>
            <consortium name="Tick Genome and Microbiome Consortium (TIGMIC)"/>
            <person name="Jia N."/>
            <person name="Wang J."/>
            <person name="Shi W."/>
            <person name="Du L."/>
            <person name="Sun Y."/>
            <person name="Zhan W."/>
            <person name="Jiang J.F."/>
            <person name="Wang Q."/>
            <person name="Zhang B."/>
            <person name="Ji P."/>
            <person name="Bell-Sakyi L."/>
            <person name="Cui X.M."/>
            <person name="Yuan T.T."/>
            <person name="Jiang B.G."/>
            <person name="Yang W.F."/>
            <person name="Lam T.T."/>
            <person name="Chang Q.C."/>
            <person name="Ding S.J."/>
            <person name="Wang X.J."/>
            <person name="Zhu J.G."/>
            <person name="Ruan X.D."/>
            <person name="Zhao L."/>
            <person name="Wei J.T."/>
            <person name="Ye R.Z."/>
            <person name="Que T.C."/>
            <person name="Du C.H."/>
            <person name="Zhou Y.H."/>
            <person name="Cheng J.X."/>
            <person name="Dai P.F."/>
            <person name="Guo W.B."/>
            <person name="Han X.H."/>
            <person name="Huang E.J."/>
            <person name="Li L.F."/>
            <person name="Wei W."/>
            <person name="Gao Y.C."/>
            <person name="Liu J.Z."/>
            <person name="Shao H.Z."/>
            <person name="Wang X."/>
            <person name="Wang C.C."/>
            <person name="Yang T.C."/>
            <person name="Huo Q.B."/>
            <person name="Li W."/>
            <person name="Chen H.Y."/>
            <person name="Chen S.E."/>
            <person name="Zhou L.G."/>
            <person name="Ni X.B."/>
            <person name="Tian J.H."/>
            <person name="Sheng Y."/>
            <person name="Liu T."/>
            <person name="Pan Y.S."/>
            <person name="Xia L.Y."/>
            <person name="Li J."/>
            <person name="Zhao F."/>
            <person name="Cao W.C."/>
        </authorList>
    </citation>
    <scope>NUCLEOTIDE SEQUENCE</scope>
    <source>
        <strain evidence="2">Rmic-2018</strain>
    </source>
</reference>
<evidence type="ECO:0000313" key="2">
    <source>
        <dbReference type="EMBL" id="KAH8010211.1"/>
    </source>
</evidence>
<feature type="compositionally biased region" description="Polar residues" evidence="1">
    <location>
        <begin position="130"/>
        <end position="150"/>
    </location>
</feature>
<keyword evidence="3" id="KW-1185">Reference proteome</keyword>
<evidence type="ECO:0000313" key="3">
    <source>
        <dbReference type="Proteomes" id="UP000821866"/>
    </source>
</evidence>
<dbReference type="AlphaFoldDB" id="A0A9J6D832"/>
<feature type="region of interest" description="Disordered" evidence="1">
    <location>
        <begin position="107"/>
        <end position="167"/>
    </location>
</feature>
<organism evidence="2 3">
    <name type="scientific">Rhipicephalus microplus</name>
    <name type="common">Cattle tick</name>
    <name type="synonym">Boophilus microplus</name>
    <dbReference type="NCBI Taxonomy" id="6941"/>
    <lineage>
        <taxon>Eukaryota</taxon>
        <taxon>Metazoa</taxon>
        <taxon>Ecdysozoa</taxon>
        <taxon>Arthropoda</taxon>
        <taxon>Chelicerata</taxon>
        <taxon>Arachnida</taxon>
        <taxon>Acari</taxon>
        <taxon>Parasitiformes</taxon>
        <taxon>Ixodida</taxon>
        <taxon>Ixodoidea</taxon>
        <taxon>Ixodidae</taxon>
        <taxon>Rhipicephalinae</taxon>
        <taxon>Rhipicephalus</taxon>
        <taxon>Boophilus</taxon>
    </lineage>
</organism>
<proteinExistence type="predicted"/>
<evidence type="ECO:0000256" key="1">
    <source>
        <dbReference type="SAM" id="MobiDB-lite"/>
    </source>
</evidence>
<name>A0A9J6D832_RHIMP</name>